<comment type="caution">
    <text evidence="1">The sequence shown here is derived from an EMBL/GenBank/DDBJ whole genome shotgun (WGS) entry which is preliminary data.</text>
</comment>
<dbReference type="AlphaFoldDB" id="A0A7W7WR34"/>
<sequence>MPSPDSTVDTERLDTTTITVRVSAMQRVATALVGGPDANGGEYARFRDDVVRDAAPRVTEAATGPATTVREGNWFRDVATAEAAALVDFTDSAMHGVHALGNAAGYIAANYDDTDRSAGRLLDDPDAMLDLLERDGNPAGS</sequence>
<dbReference type="Proteomes" id="UP000578819">
    <property type="component" value="Unassembled WGS sequence"/>
</dbReference>
<accession>A0A7W7WR34</accession>
<reference evidence="1 2" key="1">
    <citation type="submission" date="2020-08" db="EMBL/GenBank/DDBJ databases">
        <title>Sequencing the genomes of 1000 actinobacteria strains.</title>
        <authorList>
            <person name="Klenk H.-P."/>
        </authorList>
    </citation>
    <scope>NUCLEOTIDE SEQUENCE [LARGE SCALE GENOMIC DNA]</scope>
    <source>
        <strain evidence="1 2">DSM 45886</strain>
    </source>
</reference>
<keyword evidence="2" id="KW-1185">Reference proteome</keyword>
<name>A0A7W7WR34_9ACTN</name>
<proteinExistence type="predicted"/>
<evidence type="ECO:0000313" key="2">
    <source>
        <dbReference type="Proteomes" id="UP000578819"/>
    </source>
</evidence>
<organism evidence="1 2">
    <name type="scientific">Micromonospora polyrhachis</name>
    <dbReference type="NCBI Taxonomy" id="1282883"/>
    <lineage>
        <taxon>Bacteria</taxon>
        <taxon>Bacillati</taxon>
        <taxon>Actinomycetota</taxon>
        <taxon>Actinomycetes</taxon>
        <taxon>Micromonosporales</taxon>
        <taxon>Micromonosporaceae</taxon>
        <taxon>Micromonospora</taxon>
    </lineage>
</organism>
<evidence type="ECO:0000313" key="1">
    <source>
        <dbReference type="EMBL" id="MBB4960454.1"/>
    </source>
</evidence>
<protein>
    <submittedName>
        <fullName evidence="1">Uncharacterized protein</fullName>
    </submittedName>
</protein>
<dbReference type="RefSeq" id="WP_184536230.1">
    <property type="nucleotide sequence ID" value="NZ_JACHJW010000001.1"/>
</dbReference>
<dbReference type="EMBL" id="JACHJW010000001">
    <property type="protein sequence ID" value="MBB4960454.1"/>
    <property type="molecule type" value="Genomic_DNA"/>
</dbReference>
<gene>
    <name evidence="1" type="ORF">FHR38_004187</name>
</gene>